<accession>A0A2Z3H4R9</accession>
<feature type="coiled-coil region" evidence="4">
    <location>
        <begin position="132"/>
        <end position="184"/>
    </location>
</feature>
<dbReference type="SMART" id="SM00448">
    <property type="entry name" value="REC"/>
    <property type="match status" value="1"/>
</dbReference>
<dbReference type="InterPro" id="IPR001789">
    <property type="entry name" value="Sig_transdc_resp-reg_receiver"/>
</dbReference>
<dbReference type="GO" id="GO:0000160">
    <property type="term" value="P:phosphorelay signal transduction system"/>
    <property type="evidence" value="ECO:0007669"/>
    <property type="project" value="InterPro"/>
</dbReference>
<dbReference type="PANTHER" id="PTHR45138:SF9">
    <property type="entry name" value="DIGUANYLATE CYCLASE DGCM-RELATED"/>
    <property type="match status" value="1"/>
</dbReference>
<sequence length="360" mass="39515">MVGASPFMNVTRYKCSVLVVDDDPAILAVLAAQLGGDFDVTTACTAVQARAILTQRSVDIVLSDLQLPDETGLFLLDWVRRTAPRTARVLITGTARMQDAVDAINHSQVHRLVLKPWRSEDLLQTLRAISRALLLERSHEHLLDELRKLNLELEQRVQTRTQELEHALGKLQQANEILEKMAATDPLTGLANRRAIDEAARKEIQRRGRMPGPLAVVWIDADHFGRVNKEFSQIAGDQVLVWLAGVLQASIRTTDSLGRVGGEEFLVLAPGTDLVGAEALAERLRVHVQAAHTVYDGQLIRMTISLGVAVAEAGVPVTYEQLRDVSARALKEAKSDGRNRAVIRLITSSAPPAPEQQVTV</sequence>
<dbReference type="PANTHER" id="PTHR45138">
    <property type="entry name" value="REGULATORY COMPONENTS OF SENSORY TRANSDUCTION SYSTEM"/>
    <property type="match status" value="1"/>
</dbReference>
<dbReference type="KEGG" id="gog:C1280_29740"/>
<evidence type="ECO:0000256" key="4">
    <source>
        <dbReference type="SAM" id="Coils"/>
    </source>
</evidence>
<evidence type="ECO:0000313" key="8">
    <source>
        <dbReference type="Proteomes" id="UP000245802"/>
    </source>
</evidence>
<dbReference type="SUPFAM" id="SSF52172">
    <property type="entry name" value="CheY-like"/>
    <property type="match status" value="1"/>
</dbReference>
<name>A0A2Z3H4R9_9BACT</name>
<dbReference type="InterPro" id="IPR043128">
    <property type="entry name" value="Rev_trsase/Diguanyl_cyclase"/>
</dbReference>
<comment type="catalytic activity">
    <reaction evidence="2">
        <text>2 GTP = 3',3'-c-di-GMP + 2 diphosphate</text>
        <dbReference type="Rhea" id="RHEA:24898"/>
        <dbReference type="ChEBI" id="CHEBI:33019"/>
        <dbReference type="ChEBI" id="CHEBI:37565"/>
        <dbReference type="ChEBI" id="CHEBI:58805"/>
        <dbReference type="EC" id="2.7.7.65"/>
    </reaction>
</comment>
<dbReference type="OrthoDB" id="244535at2"/>
<dbReference type="EMBL" id="CP025958">
    <property type="protein sequence ID" value="AWM40758.1"/>
    <property type="molecule type" value="Genomic_DNA"/>
</dbReference>
<keyword evidence="4" id="KW-0175">Coiled coil</keyword>
<dbReference type="EC" id="2.7.7.65" evidence="1"/>
<reference evidence="7 8" key="1">
    <citation type="submission" date="2018-01" db="EMBL/GenBank/DDBJ databases">
        <title>G. obscuriglobus.</title>
        <authorList>
            <person name="Franke J."/>
            <person name="Blomberg W."/>
            <person name="Selmecki A."/>
        </authorList>
    </citation>
    <scope>NUCLEOTIDE SEQUENCE [LARGE SCALE GENOMIC DNA]</scope>
    <source>
        <strain evidence="7 8">DSM 5831</strain>
    </source>
</reference>
<dbReference type="SMART" id="SM00267">
    <property type="entry name" value="GGDEF"/>
    <property type="match status" value="1"/>
</dbReference>
<keyword evidence="8" id="KW-1185">Reference proteome</keyword>
<feature type="modified residue" description="4-aspartylphosphate" evidence="3">
    <location>
        <position position="64"/>
    </location>
</feature>
<evidence type="ECO:0000313" key="7">
    <source>
        <dbReference type="EMBL" id="AWM40758.1"/>
    </source>
</evidence>
<dbReference type="GO" id="GO:0005886">
    <property type="term" value="C:plasma membrane"/>
    <property type="evidence" value="ECO:0007669"/>
    <property type="project" value="TreeGrafter"/>
</dbReference>
<dbReference type="GO" id="GO:0052621">
    <property type="term" value="F:diguanylate cyclase activity"/>
    <property type="evidence" value="ECO:0007669"/>
    <property type="project" value="UniProtKB-EC"/>
</dbReference>
<evidence type="ECO:0000259" key="5">
    <source>
        <dbReference type="PROSITE" id="PS50110"/>
    </source>
</evidence>
<dbReference type="InterPro" id="IPR000160">
    <property type="entry name" value="GGDEF_dom"/>
</dbReference>
<evidence type="ECO:0000259" key="6">
    <source>
        <dbReference type="PROSITE" id="PS50887"/>
    </source>
</evidence>
<dbReference type="InterPro" id="IPR050469">
    <property type="entry name" value="Diguanylate_Cyclase"/>
</dbReference>
<dbReference type="Proteomes" id="UP000245802">
    <property type="component" value="Chromosome"/>
</dbReference>
<evidence type="ECO:0000256" key="1">
    <source>
        <dbReference type="ARBA" id="ARBA00012528"/>
    </source>
</evidence>
<evidence type="ECO:0000256" key="2">
    <source>
        <dbReference type="ARBA" id="ARBA00034247"/>
    </source>
</evidence>
<dbReference type="InterPro" id="IPR011006">
    <property type="entry name" value="CheY-like_superfamily"/>
</dbReference>
<gene>
    <name evidence="7" type="ORF">C1280_29740</name>
</gene>
<dbReference type="CDD" id="cd01949">
    <property type="entry name" value="GGDEF"/>
    <property type="match status" value="1"/>
</dbReference>
<dbReference type="InterPro" id="IPR029787">
    <property type="entry name" value="Nucleotide_cyclase"/>
</dbReference>
<dbReference type="AlphaFoldDB" id="A0A2Z3H4R9"/>
<keyword evidence="3" id="KW-0597">Phosphoprotein</keyword>
<proteinExistence type="predicted"/>
<dbReference type="SUPFAM" id="SSF55073">
    <property type="entry name" value="Nucleotide cyclase"/>
    <property type="match status" value="1"/>
</dbReference>
<dbReference type="Pfam" id="PF00072">
    <property type="entry name" value="Response_reg"/>
    <property type="match status" value="1"/>
</dbReference>
<dbReference type="PROSITE" id="PS50110">
    <property type="entry name" value="RESPONSE_REGULATORY"/>
    <property type="match status" value="1"/>
</dbReference>
<dbReference type="Gene3D" id="3.40.50.2300">
    <property type="match status" value="1"/>
</dbReference>
<dbReference type="Gene3D" id="3.30.70.270">
    <property type="match status" value="1"/>
</dbReference>
<dbReference type="NCBIfam" id="TIGR00254">
    <property type="entry name" value="GGDEF"/>
    <property type="match status" value="1"/>
</dbReference>
<dbReference type="GO" id="GO:0043709">
    <property type="term" value="P:cell adhesion involved in single-species biofilm formation"/>
    <property type="evidence" value="ECO:0007669"/>
    <property type="project" value="TreeGrafter"/>
</dbReference>
<dbReference type="PROSITE" id="PS50887">
    <property type="entry name" value="GGDEF"/>
    <property type="match status" value="1"/>
</dbReference>
<organism evidence="7 8">
    <name type="scientific">Gemmata obscuriglobus</name>
    <dbReference type="NCBI Taxonomy" id="114"/>
    <lineage>
        <taxon>Bacteria</taxon>
        <taxon>Pseudomonadati</taxon>
        <taxon>Planctomycetota</taxon>
        <taxon>Planctomycetia</taxon>
        <taxon>Gemmatales</taxon>
        <taxon>Gemmataceae</taxon>
        <taxon>Gemmata</taxon>
    </lineage>
</organism>
<evidence type="ECO:0000256" key="3">
    <source>
        <dbReference type="PROSITE-ProRule" id="PRU00169"/>
    </source>
</evidence>
<feature type="domain" description="GGDEF" evidence="6">
    <location>
        <begin position="212"/>
        <end position="346"/>
    </location>
</feature>
<dbReference type="GO" id="GO:1902201">
    <property type="term" value="P:negative regulation of bacterial-type flagellum-dependent cell motility"/>
    <property type="evidence" value="ECO:0007669"/>
    <property type="project" value="TreeGrafter"/>
</dbReference>
<dbReference type="Pfam" id="PF00990">
    <property type="entry name" value="GGDEF"/>
    <property type="match status" value="1"/>
</dbReference>
<feature type="domain" description="Response regulatory" evidence="5">
    <location>
        <begin position="16"/>
        <end position="130"/>
    </location>
</feature>
<protein>
    <recommendedName>
        <fullName evidence="1">diguanylate cyclase</fullName>
        <ecNumber evidence="1">2.7.7.65</ecNumber>
    </recommendedName>
</protein>